<evidence type="ECO:0000256" key="3">
    <source>
        <dbReference type="ARBA" id="ARBA00022980"/>
    </source>
</evidence>
<dbReference type="InterPro" id="IPR020574">
    <property type="entry name" value="Ribosomal_uS9_CS"/>
</dbReference>
<keyword evidence="6" id="KW-0934">Plastid</keyword>
<sequence>MKLLILTFMDKIYKSTGRRKCAIAKVDLSSGNGQVIINSRDANEYFNFNNILINQINLPLLSVGLLNKMDIVVKAQGGGLSSQAGAVQLGIAKALCLLNSEHRGVLKQNGFLTRDARIKERRKYGLKKARKAPQYSKR</sequence>
<dbReference type="PANTHER" id="PTHR21569">
    <property type="entry name" value="RIBOSOMAL PROTEIN S9"/>
    <property type="match status" value="1"/>
</dbReference>
<dbReference type="GO" id="GO:0022627">
    <property type="term" value="C:cytosolic small ribosomal subunit"/>
    <property type="evidence" value="ECO:0007669"/>
    <property type="project" value="TreeGrafter"/>
</dbReference>
<protein>
    <submittedName>
        <fullName evidence="6">Ribosomal protein S9</fullName>
    </submittedName>
</protein>
<dbReference type="EMBL" id="MT859097">
    <property type="protein sequence ID" value="QQW50573.1"/>
    <property type="molecule type" value="Genomic_DNA"/>
</dbReference>
<organism evidence="6">
    <name type="scientific">Olisthodiscus luteus</name>
    <name type="common">Marine phytoflagellate</name>
    <dbReference type="NCBI Taxonomy" id="83000"/>
    <lineage>
        <taxon>Eukaryota</taxon>
        <taxon>Sar</taxon>
        <taxon>Stramenopiles</taxon>
        <taxon>Ochrophyta</taxon>
        <taxon>Olisthodiscophyceae</taxon>
        <taxon>Olisthodiscaceae</taxon>
        <taxon>Olisthodiscus</taxon>
    </lineage>
</organism>
<dbReference type="GO" id="GO:0006412">
    <property type="term" value="P:translation"/>
    <property type="evidence" value="ECO:0007669"/>
    <property type="project" value="InterPro"/>
</dbReference>
<comment type="subcellular location">
    <subcellularLocation>
        <location evidence="1">Plastid</location>
    </subcellularLocation>
</comment>
<dbReference type="InterPro" id="IPR023035">
    <property type="entry name" value="Ribosomal_uS9_bac/plastid"/>
</dbReference>
<evidence type="ECO:0000256" key="1">
    <source>
        <dbReference type="ARBA" id="ARBA00004474"/>
    </source>
</evidence>
<dbReference type="Gene3D" id="3.30.230.10">
    <property type="match status" value="1"/>
</dbReference>
<dbReference type="InterPro" id="IPR014721">
    <property type="entry name" value="Ribsml_uS5_D2-typ_fold_subgr"/>
</dbReference>
<dbReference type="PROSITE" id="PS00360">
    <property type="entry name" value="RIBOSOMAL_S9"/>
    <property type="match status" value="1"/>
</dbReference>
<name>A0A7U0QGN3_OLILU</name>
<comment type="similarity">
    <text evidence="2 5">Belongs to the universal ribosomal protein uS9 family.</text>
</comment>
<dbReference type="GO" id="GO:0009536">
    <property type="term" value="C:plastid"/>
    <property type="evidence" value="ECO:0007669"/>
    <property type="project" value="UniProtKB-SubCell"/>
</dbReference>
<dbReference type="PANTHER" id="PTHR21569:SF1">
    <property type="entry name" value="SMALL RIBOSOMAL SUBUNIT PROTEIN US9M"/>
    <property type="match status" value="1"/>
</dbReference>
<proteinExistence type="inferred from homology"/>
<dbReference type="Pfam" id="PF00380">
    <property type="entry name" value="Ribosomal_S9"/>
    <property type="match status" value="1"/>
</dbReference>
<dbReference type="SUPFAM" id="SSF54211">
    <property type="entry name" value="Ribosomal protein S5 domain 2-like"/>
    <property type="match status" value="1"/>
</dbReference>
<gene>
    <name evidence="6" type="primary">rps9</name>
</gene>
<geneLocation type="plastid" evidence="6"/>
<reference evidence="6" key="1">
    <citation type="journal article" date="2021" name="J. Phycol.">
        <title>Olisthodiscus represents a new class of Ochrophyta.</title>
        <authorList>
            <person name="Barcyte D."/>
            <person name="Eikrem W."/>
            <person name="Engesmo A."/>
            <person name="Seoane S."/>
            <person name="Wohlmann J."/>
            <person name="Horak A."/>
            <person name="Yurchenko T."/>
            <person name="Elias M."/>
        </authorList>
    </citation>
    <scope>NUCLEOTIDE SEQUENCE</scope>
    <source>
        <strain evidence="6">K-0444</strain>
    </source>
</reference>
<dbReference type="RefSeq" id="YP_010152912.1">
    <property type="nucleotide sequence ID" value="NC_057170.1"/>
</dbReference>
<dbReference type="InterPro" id="IPR000754">
    <property type="entry name" value="Ribosomal_uS9"/>
</dbReference>
<dbReference type="GO" id="GO:0003735">
    <property type="term" value="F:structural constituent of ribosome"/>
    <property type="evidence" value="ECO:0007669"/>
    <property type="project" value="InterPro"/>
</dbReference>
<accession>A0A7U0QGN3</accession>
<dbReference type="InterPro" id="IPR020568">
    <property type="entry name" value="Ribosomal_Su5_D2-typ_SF"/>
</dbReference>
<dbReference type="GeneID" id="67154531"/>
<dbReference type="GO" id="GO:0003723">
    <property type="term" value="F:RNA binding"/>
    <property type="evidence" value="ECO:0007669"/>
    <property type="project" value="TreeGrafter"/>
</dbReference>
<dbReference type="AlphaFoldDB" id="A0A7U0QGN3"/>
<dbReference type="HAMAP" id="MF_00532_B">
    <property type="entry name" value="Ribosomal_uS9_B"/>
    <property type="match status" value="1"/>
</dbReference>
<keyword evidence="4 5" id="KW-0687">Ribonucleoprotein</keyword>
<evidence type="ECO:0000256" key="2">
    <source>
        <dbReference type="ARBA" id="ARBA00005251"/>
    </source>
</evidence>
<evidence type="ECO:0000313" key="6">
    <source>
        <dbReference type="EMBL" id="QQW50573.1"/>
    </source>
</evidence>
<evidence type="ECO:0000256" key="4">
    <source>
        <dbReference type="ARBA" id="ARBA00023274"/>
    </source>
</evidence>
<evidence type="ECO:0000256" key="5">
    <source>
        <dbReference type="RuleBase" id="RU003815"/>
    </source>
</evidence>
<dbReference type="FunFam" id="3.30.230.10:FF:000001">
    <property type="entry name" value="30S ribosomal protein S9"/>
    <property type="match status" value="1"/>
</dbReference>
<dbReference type="NCBIfam" id="NF001099">
    <property type="entry name" value="PRK00132.1"/>
    <property type="match status" value="1"/>
</dbReference>
<keyword evidence="3 5" id="KW-0689">Ribosomal protein</keyword>